<dbReference type="AlphaFoldDB" id="A0A6G1C4B4"/>
<dbReference type="Proteomes" id="UP000479710">
    <property type="component" value="Unassembled WGS sequence"/>
</dbReference>
<name>A0A6G1C4B4_9ORYZ</name>
<organism evidence="1 2">
    <name type="scientific">Oryza meyeriana var. granulata</name>
    <dbReference type="NCBI Taxonomy" id="110450"/>
    <lineage>
        <taxon>Eukaryota</taxon>
        <taxon>Viridiplantae</taxon>
        <taxon>Streptophyta</taxon>
        <taxon>Embryophyta</taxon>
        <taxon>Tracheophyta</taxon>
        <taxon>Spermatophyta</taxon>
        <taxon>Magnoliopsida</taxon>
        <taxon>Liliopsida</taxon>
        <taxon>Poales</taxon>
        <taxon>Poaceae</taxon>
        <taxon>BOP clade</taxon>
        <taxon>Oryzoideae</taxon>
        <taxon>Oryzeae</taxon>
        <taxon>Oryzinae</taxon>
        <taxon>Oryza</taxon>
        <taxon>Oryza meyeriana</taxon>
    </lineage>
</organism>
<evidence type="ECO:0000313" key="1">
    <source>
        <dbReference type="EMBL" id="KAF0894664.1"/>
    </source>
</evidence>
<keyword evidence="2" id="KW-1185">Reference proteome</keyword>
<gene>
    <name evidence="1" type="ORF">E2562_001957</name>
</gene>
<evidence type="ECO:0000313" key="2">
    <source>
        <dbReference type="Proteomes" id="UP000479710"/>
    </source>
</evidence>
<dbReference type="Gene3D" id="1.25.70.10">
    <property type="entry name" value="Transcription termination factor 3, mitochondrial"/>
    <property type="match status" value="1"/>
</dbReference>
<proteinExistence type="predicted"/>
<dbReference type="EMBL" id="SPHZ02000010">
    <property type="protein sequence ID" value="KAF0894664.1"/>
    <property type="molecule type" value="Genomic_DNA"/>
</dbReference>
<accession>A0A6G1C4B4</accession>
<dbReference type="OrthoDB" id="714983at2759"/>
<dbReference type="InterPro" id="IPR038538">
    <property type="entry name" value="MTERF_sf"/>
</dbReference>
<reference evidence="1 2" key="1">
    <citation type="submission" date="2019-11" db="EMBL/GenBank/DDBJ databases">
        <title>Whole genome sequence of Oryza granulata.</title>
        <authorList>
            <person name="Li W."/>
        </authorList>
    </citation>
    <scope>NUCLEOTIDE SEQUENCE [LARGE SCALE GENOMIC DNA]</scope>
    <source>
        <strain evidence="2">cv. Menghai</strain>
        <tissue evidence="1">Leaf</tissue>
    </source>
</reference>
<sequence>MGVKKQNSQYTLLSKIPSSSHQQPRWLACTLIHLWSRLLRLLCISYSHASAFPYLHLHHLPLSTAASSATVTPFSIKDYLIGTYSLTSTRALKATKKVSHLKSATNPDAVLTLLSSVGLSHANLATTVAANPLLLYSTADNLARRIASLRNRVRNGIMGLAHLSAPRY</sequence>
<protein>
    <submittedName>
        <fullName evidence="1">Uncharacterized protein</fullName>
    </submittedName>
</protein>
<comment type="caution">
    <text evidence="1">The sequence shown here is derived from an EMBL/GenBank/DDBJ whole genome shotgun (WGS) entry which is preliminary data.</text>
</comment>